<dbReference type="Pfam" id="PF25989">
    <property type="entry name" value="YknX_C"/>
    <property type="match status" value="1"/>
</dbReference>
<evidence type="ECO:0000313" key="5">
    <source>
        <dbReference type="EMBL" id="MBC5765251.1"/>
    </source>
</evidence>
<feature type="domain" description="Multidrug resistance protein MdtA-like barrel-sandwich hybrid" evidence="2">
    <location>
        <begin position="71"/>
        <end position="209"/>
    </location>
</feature>
<comment type="similarity">
    <text evidence="1">Belongs to the membrane fusion protein (MFP) (TC 8.A.1) family.</text>
</comment>
<dbReference type="Proteomes" id="UP000596827">
    <property type="component" value="Unassembled WGS sequence"/>
</dbReference>
<dbReference type="InterPro" id="IPR058792">
    <property type="entry name" value="Beta-barrel_RND_2"/>
</dbReference>
<evidence type="ECO:0000256" key="1">
    <source>
        <dbReference type="ARBA" id="ARBA00009477"/>
    </source>
</evidence>
<dbReference type="AlphaFoldDB" id="A0A923M9A5"/>
<sequence>MNTPFNMTLVWVATSVLGISATALMVLHEARATPAAAAVVAPALTVRLDLPQRMDLPRQLEANGAIAAWQEASVGSEANGLRLASVLVNVGDVVKRGQVLATFAPETVQADLAQIEAGVAEAKAHAAEATANAERARGLADSGALSAREVNQYLTAEQTALARLEAQRAAARSQQLRLARTHVLAPDDGIISARTATAGAVVPAGQELFRLIRGGRLEWRAEVTPEEATRVAAGGEVTVQAPDGTQVAAKVRQLAPTVDSRTRTTLVYVDLPAAKGLRAGMFARGQFSLGRTPAVTVPQQALVLRDGFNYVFTVKPDNHVTQVKVRTGRQLSDRVEIVDGLAPTTQIVASGAGFLNEGDLVKVVGQ</sequence>
<name>A0A923M9A5_9BURK</name>
<organism evidence="5 6">
    <name type="scientific">Ramlibacter albus</name>
    <dbReference type="NCBI Taxonomy" id="2079448"/>
    <lineage>
        <taxon>Bacteria</taxon>
        <taxon>Pseudomonadati</taxon>
        <taxon>Pseudomonadota</taxon>
        <taxon>Betaproteobacteria</taxon>
        <taxon>Burkholderiales</taxon>
        <taxon>Comamonadaceae</taxon>
        <taxon>Ramlibacter</taxon>
    </lineage>
</organism>
<dbReference type="PANTHER" id="PTHR30469">
    <property type="entry name" value="MULTIDRUG RESISTANCE PROTEIN MDTA"/>
    <property type="match status" value="1"/>
</dbReference>
<dbReference type="InterPro" id="IPR058625">
    <property type="entry name" value="MdtA-like_BSH"/>
</dbReference>
<dbReference type="Pfam" id="PF25917">
    <property type="entry name" value="BSH_RND"/>
    <property type="match status" value="1"/>
</dbReference>
<dbReference type="SUPFAM" id="SSF111369">
    <property type="entry name" value="HlyD-like secretion proteins"/>
    <property type="match status" value="1"/>
</dbReference>
<feature type="domain" description="CusB-like beta-barrel" evidence="3">
    <location>
        <begin position="221"/>
        <end position="288"/>
    </location>
</feature>
<dbReference type="InterPro" id="IPR058637">
    <property type="entry name" value="YknX-like_C"/>
</dbReference>
<dbReference type="Gene3D" id="2.40.30.170">
    <property type="match status" value="1"/>
</dbReference>
<gene>
    <name evidence="5" type="ORF">H8R02_12360</name>
</gene>
<dbReference type="NCBIfam" id="TIGR01730">
    <property type="entry name" value="RND_mfp"/>
    <property type="match status" value="1"/>
</dbReference>
<accession>A0A923M9A5</accession>
<dbReference type="Gene3D" id="2.40.50.100">
    <property type="match status" value="1"/>
</dbReference>
<evidence type="ECO:0000259" key="2">
    <source>
        <dbReference type="Pfam" id="PF25917"/>
    </source>
</evidence>
<comment type="caution">
    <text evidence="5">The sequence shown here is derived from an EMBL/GenBank/DDBJ whole genome shotgun (WGS) entry which is preliminary data.</text>
</comment>
<dbReference type="GO" id="GO:1990281">
    <property type="term" value="C:efflux pump complex"/>
    <property type="evidence" value="ECO:0007669"/>
    <property type="project" value="TreeGrafter"/>
</dbReference>
<dbReference type="GO" id="GO:0015562">
    <property type="term" value="F:efflux transmembrane transporter activity"/>
    <property type="evidence" value="ECO:0007669"/>
    <property type="project" value="TreeGrafter"/>
</dbReference>
<dbReference type="EMBL" id="JACORU010000004">
    <property type="protein sequence ID" value="MBC5765251.1"/>
    <property type="molecule type" value="Genomic_DNA"/>
</dbReference>
<evidence type="ECO:0000259" key="3">
    <source>
        <dbReference type="Pfam" id="PF25954"/>
    </source>
</evidence>
<evidence type="ECO:0000313" key="6">
    <source>
        <dbReference type="Proteomes" id="UP000596827"/>
    </source>
</evidence>
<evidence type="ECO:0000259" key="4">
    <source>
        <dbReference type="Pfam" id="PF25989"/>
    </source>
</evidence>
<dbReference type="Gene3D" id="1.10.287.470">
    <property type="entry name" value="Helix hairpin bin"/>
    <property type="match status" value="1"/>
</dbReference>
<protein>
    <submittedName>
        <fullName evidence="5">Efflux RND transporter periplasmic adaptor subunit</fullName>
    </submittedName>
</protein>
<dbReference type="Pfam" id="PF25954">
    <property type="entry name" value="Beta-barrel_RND_2"/>
    <property type="match status" value="1"/>
</dbReference>
<dbReference type="InterPro" id="IPR006143">
    <property type="entry name" value="RND_pump_MFP"/>
</dbReference>
<dbReference type="RefSeq" id="WP_187081731.1">
    <property type="nucleotide sequence ID" value="NZ_JACORU010000004.1"/>
</dbReference>
<keyword evidence="6" id="KW-1185">Reference proteome</keyword>
<dbReference type="PANTHER" id="PTHR30469:SF15">
    <property type="entry name" value="HLYD FAMILY OF SECRETION PROTEINS"/>
    <property type="match status" value="1"/>
</dbReference>
<feature type="domain" description="YknX-like C-terminal permuted SH3-like" evidence="4">
    <location>
        <begin position="294"/>
        <end position="363"/>
    </location>
</feature>
<reference evidence="5" key="1">
    <citation type="submission" date="2020-08" db="EMBL/GenBank/DDBJ databases">
        <title>Ramlibacter sp. GTP1 16S ribosomal RNA gene genome sequencing and assembly.</title>
        <authorList>
            <person name="Kang M."/>
        </authorList>
    </citation>
    <scope>NUCLEOTIDE SEQUENCE</scope>
    <source>
        <strain evidence="5">GTP1</strain>
    </source>
</reference>
<dbReference type="Gene3D" id="2.40.420.20">
    <property type="match status" value="1"/>
</dbReference>
<proteinExistence type="inferred from homology"/>